<keyword evidence="5" id="KW-0067">ATP-binding</keyword>
<dbReference type="GO" id="GO:0008865">
    <property type="term" value="F:fructokinase activity"/>
    <property type="evidence" value="ECO:0007669"/>
    <property type="project" value="UniProtKB-EC"/>
</dbReference>
<dbReference type="EC" id="2.7.1.4" evidence="7"/>
<dbReference type="GO" id="GO:0005524">
    <property type="term" value="F:ATP binding"/>
    <property type="evidence" value="ECO:0007669"/>
    <property type="project" value="UniProtKB-KW"/>
</dbReference>
<evidence type="ECO:0000256" key="1">
    <source>
        <dbReference type="ARBA" id="ARBA00010688"/>
    </source>
</evidence>
<evidence type="ECO:0000313" key="7">
    <source>
        <dbReference type="EMBL" id="MBA8992033.1"/>
    </source>
</evidence>
<dbReference type="InterPro" id="IPR002173">
    <property type="entry name" value="Carboh/pur_kinase_PfkB_CS"/>
</dbReference>
<dbReference type="PANTHER" id="PTHR43085">
    <property type="entry name" value="HEXOKINASE FAMILY MEMBER"/>
    <property type="match status" value="1"/>
</dbReference>
<keyword evidence="3" id="KW-0547">Nucleotide-binding</keyword>
<evidence type="ECO:0000259" key="6">
    <source>
        <dbReference type="Pfam" id="PF00294"/>
    </source>
</evidence>
<dbReference type="Gene3D" id="3.40.1190.20">
    <property type="match status" value="1"/>
</dbReference>
<dbReference type="InterPro" id="IPR011611">
    <property type="entry name" value="PfkB_dom"/>
</dbReference>
<dbReference type="Pfam" id="PF00294">
    <property type="entry name" value="PfkB"/>
    <property type="match status" value="1"/>
</dbReference>
<comment type="caution">
    <text evidence="7">The sequence shown here is derived from an EMBL/GenBank/DDBJ whole genome shotgun (WGS) entry which is preliminary data.</text>
</comment>
<comment type="similarity">
    <text evidence="1">Belongs to the carbohydrate kinase PfkB family.</text>
</comment>
<dbReference type="SUPFAM" id="SSF53613">
    <property type="entry name" value="Ribokinase-like"/>
    <property type="match status" value="1"/>
</dbReference>
<dbReference type="InterPro" id="IPR029056">
    <property type="entry name" value="Ribokinase-like"/>
</dbReference>
<evidence type="ECO:0000256" key="2">
    <source>
        <dbReference type="ARBA" id="ARBA00022679"/>
    </source>
</evidence>
<proteinExistence type="inferred from homology"/>
<dbReference type="PANTHER" id="PTHR43085:SF1">
    <property type="entry name" value="PSEUDOURIDINE KINASE-RELATED"/>
    <property type="match status" value="1"/>
</dbReference>
<organism evidence="7 8">
    <name type="scientific">Curtobacterium pusillum</name>
    <dbReference type="NCBI Taxonomy" id="69373"/>
    <lineage>
        <taxon>Bacteria</taxon>
        <taxon>Bacillati</taxon>
        <taxon>Actinomycetota</taxon>
        <taxon>Actinomycetes</taxon>
        <taxon>Micrococcales</taxon>
        <taxon>Microbacteriaceae</taxon>
        <taxon>Curtobacterium</taxon>
    </lineage>
</organism>
<protein>
    <submittedName>
        <fullName evidence="7">Fructokinase</fullName>
        <ecNumber evidence="7">2.7.1.4</ecNumber>
    </submittedName>
</protein>
<evidence type="ECO:0000256" key="3">
    <source>
        <dbReference type="ARBA" id="ARBA00022741"/>
    </source>
</evidence>
<dbReference type="InterPro" id="IPR050306">
    <property type="entry name" value="PfkB_Carbo_kinase"/>
</dbReference>
<keyword evidence="4" id="KW-0418">Kinase</keyword>
<dbReference type="RefSeq" id="WP_182516956.1">
    <property type="nucleotide sequence ID" value="NZ_JACGXP010000006.1"/>
</dbReference>
<evidence type="ECO:0000256" key="4">
    <source>
        <dbReference type="ARBA" id="ARBA00022777"/>
    </source>
</evidence>
<dbReference type="EMBL" id="JACGXP010000006">
    <property type="protein sequence ID" value="MBA8992033.1"/>
    <property type="molecule type" value="Genomic_DNA"/>
</dbReference>
<keyword evidence="2 7" id="KW-0808">Transferase</keyword>
<feature type="domain" description="Carbohydrate kinase PfkB" evidence="6">
    <location>
        <begin position="7"/>
        <end position="294"/>
    </location>
</feature>
<name>A0AAW3TC68_9MICO</name>
<gene>
    <name evidence="7" type="ORF">FHW23_003320</name>
</gene>
<evidence type="ECO:0000313" key="8">
    <source>
        <dbReference type="Proteomes" id="UP000590225"/>
    </source>
</evidence>
<dbReference type="CDD" id="cd01167">
    <property type="entry name" value="bac_FRK"/>
    <property type="match status" value="1"/>
</dbReference>
<dbReference type="PROSITE" id="PS00584">
    <property type="entry name" value="PFKB_KINASES_2"/>
    <property type="match status" value="1"/>
</dbReference>
<sequence>MTESINNHIVVVGEALIDVVAGPNGERRVPGGSPMNVAVGLSRLQRATTLVTDFGDDADGALLQQHLDRAGVAVHRPGSPQRVTSTAHASIGADGSATYEFNVPWNLDATTLGSLPVTPSLVHTGSIGALLRPGSDAVATYFASMPIHVTRTFDPNIREALLPNRAEAQAAVTRLAALSDVVKLSDEDAAWIFPGYSDAAVIDALLAGRTSLVAITHGREPAVLGSKLATAMAPALEVKVADTIGAGDAFMSGFIDAWLETQDATLDSRTLQAIGSHATLCAALTVEQRGAVPPTRDQLHRAAAERS</sequence>
<dbReference type="AlphaFoldDB" id="A0AAW3TC68"/>
<dbReference type="Proteomes" id="UP000590225">
    <property type="component" value="Unassembled WGS sequence"/>
</dbReference>
<accession>A0AAW3TC68</accession>
<evidence type="ECO:0000256" key="5">
    <source>
        <dbReference type="ARBA" id="ARBA00022840"/>
    </source>
</evidence>
<reference evidence="7 8" key="1">
    <citation type="submission" date="2020-07" db="EMBL/GenBank/DDBJ databases">
        <title>Above-ground endophytic microbial communities from plants in different locations in the United States.</title>
        <authorList>
            <person name="Frank C."/>
        </authorList>
    </citation>
    <scope>NUCLEOTIDE SEQUENCE [LARGE SCALE GENOMIC DNA]</scope>
    <source>
        <strain evidence="7 8">WPL5_2</strain>
    </source>
</reference>